<keyword evidence="1" id="KW-0472">Membrane</keyword>
<protein>
    <submittedName>
        <fullName evidence="2">Uncharacterized protein</fullName>
    </submittedName>
</protein>
<dbReference type="EMBL" id="JYDT01000567">
    <property type="protein sequence ID" value="KRY80360.1"/>
    <property type="molecule type" value="Genomic_DNA"/>
</dbReference>
<evidence type="ECO:0000313" key="2">
    <source>
        <dbReference type="EMBL" id="KRY80360.1"/>
    </source>
</evidence>
<reference evidence="2 3" key="1">
    <citation type="submission" date="2015-01" db="EMBL/GenBank/DDBJ databases">
        <title>Evolution of Trichinella species and genotypes.</title>
        <authorList>
            <person name="Korhonen P.K."/>
            <person name="Edoardo P."/>
            <person name="Giuseppe L.R."/>
            <person name="Gasser R.B."/>
        </authorList>
    </citation>
    <scope>NUCLEOTIDE SEQUENCE [LARGE SCALE GENOMIC DNA]</scope>
    <source>
        <strain evidence="2">ISS470</strain>
    </source>
</reference>
<name>A0A0V1F347_TRIPS</name>
<feature type="transmembrane region" description="Helical" evidence="1">
    <location>
        <begin position="148"/>
        <end position="168"/>
    </location>
</feature>
<accession>A0A0V1F347</accession>
<comment type="caution">
    <text evidence="2">The sequence shown here is derived from an EMBL/GenBank/DDBJ whole genome shotgun (WGS) entry which is preliminary data.</text>
</comment>
<dbReference type="Proteomes" id="UP000054995">
    <property type="component" value="Unassembled WGS sequence"/>
</dbReference>
<evidence type="ECO:0000313" key="3">
    <source>
        <dbReference type="Proteomes" id="UP000054995"/>
    </source>
</evidence>
<keyword evidence="3" id="KW-1185">Reference proteome</keyword>
<keyword evidence="1" id="KW-0812">Transmembrane</keyword>
<feature type="non-terminal residue" evidence="2">
    <location>
        <position position="191"/>
    </location>
</feature>
<evidence type="ECO:0000256" key="1">
    <source>
        <dbReference type="SAM" id="Phobius"/>
    </source>
</evidence>
<keyword evidence="1" id="KW-1133">Transmembrane helix</keyword>
<gene>
    <name evidence="2" type="ORF">T4D_7147</name>
</gene>
<organism evidence="2 3">
    <name type="scientific">Trichinella pseudospiralis</name>
    <name type="common">Parasitic roundworm</name>
    <dbReference type="NCBI Taxonomy" id="6337"/>
    <lineage>
        <taxon>Eukaryota</taxon>
        <taxon>Metazoa</taxon>
        <taxon>Ecdysozoa</taxon>
        <taxon>Nematoda</taxon>
        <taxon>Enoplea</taxon>
        <taxon>Dorylaimia</taxon>
        <taxon>Trichinellida</taxon>
        <taxon>Trichinellidae</taxon>
        <taxon>Trichinella</taxon>
    </lineage>
</organism>
<sequence>MCTKMKTVQEHFLNTLKALKPTEKAKINACVFIIARQFLQLEYLLRPDMPMKYNLSCITVMFYRGNNIVHARRRDHLMWRRYWSQVILDHMAQKGTKRQFDISGKPGFLFFNYPEGLAKCRGHCSNTLYINMLAIEHEEYSILISEAFFSYCYYIFVVNLLCMVSGCFQMKCFYNITDVIVNAMLNSSLKH</sequence>
<proteinExistence type="predicted"/>
<dbReference type="AlphaFoldDB" id="A0A0V1F347"/>